<feature type="transmembrane region" description="Helical" evidence="6">
    <location>
        <begin position="12"/>
        <end position="30"/>
    </location>
</feature>
<dbReference type="InterPro" id="IPR045214">
    <property type="entry name" value="Surf1/Surf4"/>
</dbReference>
<evidence type="ECO:0000313" key="8">
    <source>
        <dbReference type="EMBL" id="QCY47105.1"/>
    </source>
</evidence>
<evidence type="ECO:0000256" key="2">
    <source>
        <dbReference type="ARBA" id="ARBA00007165"/>
    </source>
</evidence>
<evidence type="ECO:0000256" key="1">
    <source>
        <dbReference type="ARBA" id="ARBA00004370"/>
    </source>
</evidence>
<evidence type="ECO:0000256" key="5">
    <source>
        <dbReference type="ARBA" id="ARBA00023136"/>
    </source>
</evidence>
<evidence type="ECO:0000256" key="7">
    <source>
        <dbReference type="SAM" id="MobiDB-lite"/>
    </source>
</evidence>
<dbReference type="PANTHER" id="PTHR23427:SF2">
    <property type="entry name" value="SURFEIT LOCUS PROTEIN 1"/>
    <property type="match status" value="1"/>
</dbReference>
<protein>
    <recommendedName>
        <fullName evidence="6">SURF1-like protein</fullName>
    </recommendedName>
</protein>
<reference evidence="8 9" key="1">
    <citation type="submission" date="2018-12" db="EMBL/GenBank/DDBJ databases">
        <title>Complete Genome Sequence of Glutamicibacter creatinolyticus strain LGCM259,isolated from an abscess of a 12-year-old mare in Italy.</title>
        <authorList>
            <person name="Santos R.G."/>
            <person name="Silva A.L."/>
            <person name="Seyffert N."/>
            <person name="Castro T.L.P."/>
            <person name="Attili A.R."/>
            <person name="Rifici C."/>
            <person name="Mazzullo G."/>
            <person name="Brenig B."/>
            <person name="Venanzi F."/>
            <person name="Azevedo V."/>
        </authorList>
    </citation>
    <scope>NUCLEOTIDE SEQUENCE [LARGE SCALE GENOMIC DNA]</scope>
    <source>
        <strain evidence="8 9">LGCM 259</strain>
    </source>
</reference>
<keyword evidence="6" id="KW-1003">Cell membrane</keyword>
<dbReference type="CDD" id="cd06662">
    <property type="entry name" value="SURF1"/>
    <property type="match status" value="1"/>
</dbReference>
<dbReference type="PANTHER" id="PTHR23427">
    <property type="entry name" value="SURFEIT LOCUS PROTEIN"/>
    <property type="match status" value="1"/>
</dbReference>
<feature type="transmembrane region" description="Helical" evidence="6">
    <location>
        <begin position="215"/>
        <end position="234"/>
    </location>
</feature>
<dbReference type="RefSeq" id="WP_138926190.1">
    <property type="nucleotide sequence ID" value="NZ_CP034412.1"/>
</dbReference>
<proteinExistence type="inferred from homology"/>
<dbReference type="AlphaFoldDB" id="A0A5B7WUY1"/>
<dbReference type="GO" id="GO:0005886">
    <property type="term" value="C:plasma membrane"/>
    <property type="evidence" value="ECO:0007669"/>
    <property type="project" value="UniProtKB-SubCell"/>
</dbReference>
<comment type="similarity">
    <text evidence="2 6">Belongs to the SURF1 family.</text>
</comment>
<evidence type="ECO:0000256" key="3">
    <source>
        <dbReference type="ARBA" id="ARBA00022692"/>
    </source>
</evidence>
<dbReference type="Proteomes" id="UP000307000">
    <property type="component" value="Chromosome"/>
</dbReference>
<gene>
    <name evidence="8" type="ORF">GcLGCM259_1373</name>
</gene>
<organism evidence="8 9">
    <name type="scientific">Glutamicibacter creatinolyticus</name>
    <dbReference type="NCBI Taxonomy" id="162496"/>
    <lineage>
        <taxon>Bacteria</taxon>
        <taxon>Bacillati</taxon>
        <taxon>Actinomycetota</taxon>
        <taxon>Actinomycetes</taxon>
        <taxon>Micrococcales</taxon>
        <taxon>Micrococcaceae</taxon>
        <taxon>Glutamicibacter</taxon>
    </lineage>
</organism>
<accession>A0A5B7WUY1</accession>
<dbReference type="PROSITE" id="PS51257">
    <property type="entry name" value="PROKAR_LIPOPROTEIN"/>
    <property type="match status" value="1"/>
</dbReference>
<name>A0A5B7WUY1_9MICC</name>
<comment type="subcellular location">
    <subcellularLocation>
        <location evidence="6">Cell membrane</location>
        <topology evidence="6">Multi-pass membrane protein</topology>
    </subcellularLocation>
    <subcellularLocation>
        <location evidence="1">Membrane</location>
    </subcellularLocation>
</comment>
<keyword evidence="5 6" id="KW-0472">Membrane</keyword>
<evidence type="ECO:0000256" key="4">
    <source>
        <dbReference type="ARBA" id="ARBA00022989"/>
    </source>
</evidence>
<dbReference type="PROSITE" id="PS50895">
    <property type="entry name" value="SURF1"/>
    <property type="match status" value="1"/>
</dbReference>
<evidence type="ECO:0000313" key="9">
    <source>
        <dbReference type="Proteomes" id="UP000307000"/>
    </source>
</evidence>
<dbReference type="KEGG" id="gcr:GcLGCM259_1373"/>
<dbReference type="Pfam" id="PF02104">
    <property type="entry name" value="SURF1"/>
    <property type="match status" value="1"/>
</dbReference>
<dbReference type="InterPro" id="IPR002994">
    <property type="entry name" value="Surf1/Shy1"/>
</dbReference>
<sequence>MYRFLASTRWIGWLLLVCVFATACVFLGRWQMDRRAEVLTEISHVNENYFAPASGSKEAMALFDQLPEDKKWTTVALQGQYLSDDTRIVRNRIKSGRPGYEVLVPFRTTQGKTVIVDRGFLPIGDERGGWPDEVPAPPTGTVSVQVRLKPGEPTLDRTAPEGQLATVNLPNYAQQVGYPISEGAYGIMYTEDPAPATAPLQLDPPDTDEGPHLSYSYQWFAFGVLAFVGFWYAARQQKKLNREDAEELAEARAAGFEEPIHKVRKIRAKQTKKYRRDGSLTDEAVEDAMLDQGQDPAHNQDAGQRG</sequence>
<keyword evidence="4 6" id="KW-1133">Transmembrane helix</keyword>
<feature type="region of interest" description="Disordered" evidence="7">
    <location>
        <begin position="267"/>
        <end position="306"/>
    </location>
</feature>
<evidence type="ECO:0000256" key="6">
    <source>
        <dbReference type="RuleBase" id="RU363076"/>
    </source>
</evidence>
<keyword evidence="3 6" id="KW-0812">Transmembrane</keyword>
<keyword evidence="9" id="KW-1185">Reference proteome</keyword>
<dbReference type="EMBL" id="CP034412">
    <property type="protein sequence ID" value="QCY47105.1"/>
    <property type="molecule type" value="Genomic_DNA"/>
</dbReference>